<gene>
    <name evidence="3" type="ORF">K6K41_17275</name>
</gene>
<evidence type="ECO:0000256" key="2">
    <source>
        <dbReference type="SAM" id="SignalP"/>
    </source>
</evidence>
<feature type="region of interest" description="Disordered" evidence="1">
    <location>
        <begin position="58"/>
        <end position="81"/>
    </location>
</feature>
<protein>
    <submittedName>
        <fullName evidence="3">Uncharacterized protein</fullName>
    </submittedName>
</protein>
<dbReference type="AlphaFoldDB" id="A0A9E6RCX5"/>
<proteinExistence type="predicted"/>
<dbReference type="EMBL" id="CP081869">
    <property type="protein sequence ID" value="QZN98730.1"/>
    <property type="molecule type" value="Genomic_DNA"/>
</dbReference>
<sequence length="81" mass="8477">MTLNYAAGALAFALLASPTLADTPPLGAPSEPTVWGHRVHAPEPAQEIEAVGLKRSTAPEARPGFVPSEPTIWGHRPEGGR</sequence>
<dbReference type="Proteomes" id="UP000825701">
    <property type="component" value="Chromosome"/>
</dbReference>
<keyword evidence="2" id="KW-0732">Signal</keyword>
<dbReference type="KEGG" id="cmet:K6K41_17275"/>
<evidence type="ECO:0000313" key="4">
    <source>
        <dbReference type="Proteomes" id="UP000825701"/>
    </source>
</evidence>
<dbReference type="RefSeq" id="WP_261401687.1">
    <property type="nucleotide sequence ID" value="NZ_CP081869.1"/>
</dbReference>
<reference evidence="3" key="1">
    <citation type="submission" date="2021-08" db="EMBL/GenBank/DDBJ databases">
        <authorList>
            <person name="Zhang H."/>
            <person name="Xu M."/>
            <person name="Yu Z."/>
            <person name="Yang L."/>
            <person name="Cai Y."/>
        </authorList>
    </citation>
    <scope>NUCLEOTIDE SEQUENCE</scope>
    <source>
        <strain evidence="3">CHL1</strain>
    </source>
</reference>
<evidence type="ECO:0000313" key="3">
    <source>
        <dbReference type="EMBL" id="QZN98730.1"/>
    </source>
</evidence>
<evidence type="ECO:0000256" key="1">
    <source>
        <dbReference type="SAM" id="MobiDB-lite"/>
    </source>
</evidence>
<feature type="chain" id="PRO_5039241002" evidence="2">
    <location>
        <begin position="22"/>
        <end position="81"/>
    </location>
</feature>
<organism evidence="3 4">
    <name type="scientific">Chenggangzhangella methanolivorans</name>
    <dbReference type="NCBI Taxonomy" id="1437009"/>
    <lineage>
        <taxon>Bacteria</taxon>
        <taxon>Pseudomonadati</taxon>
        <taxon>Pseudomonadota</taxon>
        <taxon>Alphaproteobacteria</taxon>
        <taxon>Hyphomicrobiales</taxon>
        <taxon>Methylopilaceae</taxon>
        <taxon>Chenggangzhangella</taxon>
    </lineage>
</organism>
<feature type="signal peptide" evidence="2">
    <location>
        <begin position="1"/>
        <end position="21"/>
    </location>
</feature>
<name>A0A9E6RCX5_9HYPH</name>
<accession>A0A9E6RCX5</accession>
<keyword evidence="4" id="KW-1185">Reference proteome</keyword>